<feature type="domain" description="RNA polymerase sigma-70 region 2" evidence="5">
    <location>
        <begin position="23"/>
        <end position="86"/>
    </location>
</feature>
<evidence type="ECO:0000259" key="5">
    <source>
        <dbReference type="Pfam" id="PF04542"/>
    </source>
</evidence>
<dbReference type="AlphaFoldDB" id="A0A4D7AP50"/>
<organism evidence="6 7">
    <name type="scientific">Dysosmobacter welbionis</name>
    <dbReference type="NCBI Taxonomy" id="2093857"/>
    <lineage>
        <taxon>Bacteria</taxon>
        <taxon>Bacillati</taxon>
        <taxon>Bacillota</taxon>
        <taxon>Clostridia</taxon>
        <taxon>Eubacteriales</taxon>
        <taxon>Oscillospiraceae</taxon>
        <taxon>Dysosmobacter</taxon>
    </lineage>
</organism>
<reference evidence="7" key="1">
    <citation type="submission" date="2018-12" db="EMBL/GenBank/DDBJ databases">
        <title>Dusodibacter welbiota gen. nov., sp. nov., isolated from human faeces and emended description of the Oscillibacter genus.</title>
        <authorList>
            <person name="Le Roy T."/>
            <person name="Van der Smissen P."/>
            <person name="Delzenne N."/>
            <person name="Muccioli G."/>
            <person name="Collet J.F."/>
            <person name="Cani P.D."/>
        </authorList>
    </citation>
    <scope>NUCLEOTIDE SEQUENCE [LARGE SCALE GENOMIC DNA]</scope>
    <source>
        <strain evidence="7">J115</strain>
    </source>
</reference>
<keyword evidence="4" id="KW-0804">Transcription</keyword>
<dbReference type="NCBIfam" id="TIGR02937">
    <property type="entry name" value="sigma70-ECF"/>
    <property type="match status" value="1"/>
</dbReference>
<keyword evidence="2" id="KW-0805">Transcription regulation</keyword>
<dbReference type="KEGG" id="obj:EIO64_09465"/>
<keyword evidence="3" id="KW-0731">Sigma factor</keyword>
<dbReference type="SUPFAM" id="SSF88946">
    <property type="entry name" value="Sigma2 domain of RNA polymerase sigma factors"/>
    <property type="match status" value="1"/>
</dbReference>
<dbReference type="InterPro" id="IPR014284">
    <property type="entry name" value="RNA_pol_sigma-70_dom"/>
</dbReference>
<evidence type="ECO:0000256" key="4">
    <source>
        <dbReference type="ARBA" id="ARBA00023163"/>
    </source>
</evidence>
<evidence type="ECO:0000256" key="3">
    <source>
        <dbReference type="ARBA" id="ARBA00023082"/>
    </source>
</evidence>
<dbReference type="Proteomes" id="UP000298642">
    <property type="component" value="Chromosome"/>
</dbReference>
<dbReference type="InterPro" id="IPR036388">
    <property type="entry name" value="WH-like_DNA-bd_sf"/>
</dbReference>
<name>A0A4D7AP50_9FIRM</name>
<dbReference type="Pfam" id="PF04542">
    <property type="entry name" value="Sigma70_r2"/>
    <property type="match status" value="1"/>
</dbReference>
<evidence type="ECO:0000313" key="7">
    <source>
        <dbReference type="Proteomes" id="UP000298642"/>
    </source>
</evidence>
<dbReference type="Gene3D" id="1.10.1740.10">
    <property type="match status" value="1"/>
</dbReference>
<dbReference type="InterPro" id="IPR007627">
    <property type="entry name" value="RNA_pol_sigma70_r2"/>
</dbReference>
<dbReference type="EMBL" id="CP034413">
    <property type="protein sequence ID" value="QCI59408.1"/>
    <property type="molecule type" value="Genomic_DNA"/>
</dbReference>
<protein>
    <submittedName>
        <fullName evidence="6">RNA polymerase sigma factor</fullName>
    </submittedName>
</protein>
<dbReference type="SUPFAM" id="SSF88659">
    <property type="entry name" value="Sigma3 and sigma4 domains of RNA polymerase sigma factors"/>
    <property type="match status" value="1"/>
</dbReference>
<sequence>MSDDKRRWRHGVNKLTNASFSQLVVQYERLVYTVCFQLVRDAAAAEDLTQETFLSAYLHRDAIPPGYERQWLCRVATNKAKDYLQSAYQRHTLLPGEDNIPPGLSPPAEETVLRRSAAAEIRDLILHMRQPYQPVCRLCLLEEKTPEEAALALGRPVKTIHTQLSRGKRMLREALERSGNDDMLSP</sequence>
<dbReference type="InterPro" id="IPR013324">
    <property type="entry name" value="RNA_pol_sigma_r3/r4-like"/>
</dbReference>
<accession>A0A4D7AP50</accession>
<dbReference type="InterPro" id="IPR039425">
    <property type="entry name" value="RNA_pol_sigma-70-like"/>
</dbReference>
<dbReference type="GO" id="GO:0006352">
    <property type="term" value="P:DNA-templated transcription initiation"/>
    <property type="evidence" value="ECO:0007669"/>
    <property type="project" value="InterPro"/>
</dbReference>
<evidence type="ECO:0000313" key="6">
    <source>
        <dbReference type="EMBL" id="QCI59408.1"/>
    </source>
</evidence>
<dbReference type="PANTHER" id="PTHR43133:SF60">
    <property type="entry name" value="RNA POLYMERASE SIGMA FACTOR SIGV"/>
    <property type="match status" value="1"/>
</dbReference>
<evidence type="ECO:0000256" key="2">
    <source>
        <dbReference type="ARBA" id="ARBA00023015"/>
    </source>
</evidence>
<comment type="similarity">
    <text evidence="1">Belongs to the sigma-70 factor family. ECF subfamily.</text>
</comment>
<dbReference type="InterPro" id="IPR013325">
    <property type="entry name" value="RNA_pol_sigma_r2"/>
</dbReference>
<proteinExistence type="inferred from homology"/>
<keyword evidence="7" id="KW-1185">Reference proteome</keyword>
<dbReference type="Gene3D" id="1.10.10.10">
    <property type="entry name" value="Winged helix-like DNA-binding domain superfamily/Winged helix DNA-binding domain"/>
    <property type="match status" value="1"/>
</dbReference>
<gene>
    <name evidence="6" type="ORF">EIO64_09465</name>
</gene>
<dbReference type="GO" id="GO:0016987">
    <property type="term" value="F:sigma factor activity"/>
    <property type="evidence" value="ECO:0007669"/>
    <property type="project" value="UniProtKB-KW"/>
</dbReference>
<dbReference type="PANTHER" id="PTHR43133">
    <property type="entry name" value="RNA POLYMERASE ECF-TYPE SIGMA FACTO"/>
    <property type="match status" value="1"/>
</dbReference>
<evidence type="ECO:0000256" key="1">
    <source>
        <dbReference type="ARBA" id="ARBA00010641"/>
    </source>
</evidence>